<organism evidence="2 3">
    <name type="scientific">Leptomonas seymouri</name>
    <dbReference type="NCBI Taxonomy" id="5684"/>
    <lineage>
        <taxon>Eukaryota</taxon>
        <taxon>Discoba</taxon>
        <taxon>Euglenozoa</taxon>
        <taxon>Kinetoplastea</taxon>
        <taxon>Metakinetoplastina</taxon>
        <taxon>Trypanosomatida</taxon>
        <taxon>Trypanosomatidae</taxon>
        <taxon>Leishmaniinae</taxon>
        <taxon>Leptomonas</taxon>
    </lineage>
</organism>
<dbReference type="OMA" id="VWCANDA"/>
<evidence type="ECO:0000313" key="3">
    <source>
        <dbReference type="Proteomes" id="UP000038009"/>
    </source>
</evidence>
<dbReference type="VEuPathDB" id="TriTrypDB:Lsey_0010_0190"/>
<feature type="compositionally biased region" description="Basic residues" evidence="1">
    <location>
        <begin position="300"/>
        <end position="314"/>
    </location>
</feature>
<evidence type="ECO:0000256" key="1">
    <source>
        <dbReference type="SAM" id="MobiDB-lite"/>
    </source>
</evidence>
<evidence type="ECO:0000313" key="2">
    <source>
        <dbReference type="EMBL" id="KPI90107.1"/>
    </source>
</evidence>
<dbReference type="Proteomes" id="UP000038009">
    <property type="component" value="Unassembled WGS sequence"/>
</dbReference>
<proteinExistence type="predicted"/>
<protein>
    <submittedName>
        <fullName evidence="2">Uncharacterized protein</fullName>
    </submittedName>
</protein>
<comment type="caution">
    <text evidence="2">The sequence shown here is derived from an EMBL/GenBank/DDBJ whole genome shotgun (WGS) entry which is preliminary data.</text>
</comment>
<feature type="compositionally biased region" description="Acidic residues" evidence="1">
    <location>
        <begin position="286"/>
        <end position="295"/>
    </location>
</feature>
<dbReference type="AlphaFoldDB" id="A0A0N0P8Z6"/>
<feature type="compositionally biased region" description="Basic and acidic residues" evidence="1">
    <location>
        <begin position="357"/>
        <end position="382"/>
    </location>
</feature>
<feature type="region of interest" description="Disordered" evidence="1">
    <location>
        <begin position="284"/>
        <end position="390"/>
    </location>
</feature>
<accession>A0A0N0P8Z6</accession>
<keyword evidence="3" id="KW-1185">Reference proteome</keyword>
<feature type="compositionally biased region" description="Acidic residues" evidence="1">
    <location>
        <begin position="318"/>
        <end position="343"/>
    </location>
</feature>
<reference evidence="2 3" key="1">
    <citation type="journal article" date="2015" name="PLoS Pathog.">
        <title>Leptomonas seymouri: Adaptations to the Dixenous Life Cycle Analyzed by Genome Sequencing, Transcriptome Profiling and Co-infection with Leishmania donovani.</title>
        <authorList>
            <person name="Kraeva N."/>
            <person name="Butenko A."/>
            <person name="Hlavacova J."/>
            <person name="Kostygov A."/>
            <person name="Myskova J."/>
            <person name="Grybchuk D."/>
            <person name="Lestinova T."/>
            <person name="Votypka J."/>
            <person name="Volf P."/>
            <person name="Opperdoes F."/>
            <person name="Flegontov P."/>
            <person name="Lukes J."/>
            <person name="Yurchenko V."/>
        </authorList>
    </citation>
    <scope>NUCLEOTIDE SEQUENCE [LARGE SCALE GENOMIC DNA]</scope>
    <source>
        <strain evidence="2 3">ATCC 30220</strain>
    </source>
</reference>
<name>A0A0N0P8Z6_LEPSE</name>
<dbReference type="OrthoDB" id="272672at2759"/>
<sequence length="1060" mass="114583">MSRLDKQQHQERVMGTARDTSVRLFAFANTRPRYQVVFAPEEPLIILKSKKSATPQHPCQQWEPLSSLIFGAQPSTTHAVYVADTTEMSSVSTYEQEEHVNGAAVGPLLKRLSNMLTRLNPHNATMVAAGVSAHLGLKYMLVGEKTLGHRDRLVQRIILVCPTPLRALVALTNAVARKPVADGYPLPEVIVLLKDPAEVPEWVNWLQALQETQKRIASYRVVTDLSPTLFAAVAREVALGRPDGTAVDVLQRYPNPRVYRIDFVLSKQTKTVIQLPRLSPLSTLGYDEEEEDGGDDHELHHHSHRHHPGHHRHHGAGDDDQDESGEDDAEGDYEDEDSASADAEEGKAGGHAHHHHECNEQHRDPHHHERGSPCCGGHDHGGTVDGEGDEAGGRMLVSGLQSLAHWCDPVRVIVEGRVLDLNSGLVGTTDGCVVVSNLKEMAEADAALSTSLSRAAASATVKSKTPKPPAVAIAAFLCRNGRGCTTLVAEEVRPLTKAEIRQSMTVGSSLEEIPVQYNTSRIAHSYGALLIRGRKCALVRDVDEAQHLGQGAHMRIPSTPHSSAEESSMECAVRALCDGCEVSSDNFYIPSYLPPVLYYTAADDHHSGGSADSANGVKRCVSIYTALAISPPPRGPSSDAVEDAPEPEEPYDWVSFDRALTLVETEEERGVLREAQRNLERAHKAGFYTPHTGCGLFGEGVQPFPGGADAASAPTVPSLSPEGAKGKAAPVRGKSLAGMEFYVVACPGDVAQELAPMLLQALQTSFSLVCRAETTTAAIEGVAKEAVQNGEQRVLLYLSDEEDAEAFCEKHLLDLTEEKHAKAQLFTVLLPQVAMSIMALAGSTPADAAASVEAETKLDALLSAVRVSDALITLVAPERMSPEEKAVLRVCCRANADLLLLHSWEARRPFTLEGEDDATSDDNAASLREFAVHLPAGAPVAPAALAYLTHAGSLDPFFVEGKYRLLFAQGDVWIPTRGSTQGFVYLDVTSHCLAVEPGEEWESDSDELRTSELTLLAWCANAAAAAEVAALVSAMEIQLQWNEERDGSSWTTAHDPLPRW</sequence>
<dbReference type="EMBL" id="LJSK01000010">
    <property type="protein sequence ID" value="KPI90107.1"/>
    <property type="molecule type" value="Genomic_DNA"/>
</dbReference>
<gene>
    <name evidence="2" type="ORF">ABL78_0752</name>
</gene>
<feature type="region of interest" description="Disordered" evidence="1">
    <location>
        <begin position="708"/>
        <end position="728"/>
    </location>
</feature>